<feature type="domain" description="MHD1" evidence="2">
    <location>
        <begin position="552"/>
        <end position="695"/>
    </location>
</feature>
<dbReference type="InterPro" id="IPR014770">
    <property type="entry name" value="Munc13_1"/>
</dbReference>
<dbReference type="InterPro" id="IPR057984">
    <property type="entry name" value="PATROL1_C"/>
</dbReference>
<proteinExistence type="predicted"/>
<sequence>MSHPHSAKFHPQNSQSQTSAKQHTRSSSRRADPRGKPLTYVAQAERSSLQSSSPSLSTSLQRSLTLGAASKVKKALGMKKRSPNGKEANGTSPKLRKPLTVGELMRVQMRVSEQSDSRVRRGLLRISAGQLGRRIDSMVMPLELLQQFKSSDFPDQHEYEVWQRRNLKVLEAGLLLYPHIPLDKQDAAAQRLRQIIRGAMEKPIETGKNNEAMQILRSAVMALACRTSNGIPDTCHWADGIPLNLRLYQMLLEACFDANEETSIIEEVDEVMELIKKTWIILGINQMLHNLCFSWVLFHCFVITGQVEMDLLLAANNQLDEVAKDAKATKDPVYSKILSSTLSSMLGWAEKRLLAYHDTFHRDNIDLMESIVSLGVSAAKILVEDISHEYRRKRREEVDVARGRIDTYIRSSLRTAFAQASLLIFICHVHYCSTCVAATATTLQNPRFCNGIAATAVLHYTVVGSHMLLQRMEKSDSSRRTSRNQPKSLPLLSILAKDIGELAVNEKEIFSPILKRWHPLAAGVAVATLHTCYGNELKQFISGLSELTPDAVHVLRAADKLEKDLVQIAVEDSVDSDDGGKGIIREMPPYEAETAIANMVKMWVKTRVDRLKEWVDRNLQQEIWNPQANKEKLAPSAVEVLRILDETLDSYFQLPIPMHPACLPDLMTGLDKCLLHYISKTKSGCGSRTTFLPTLPGLTRCTVGSKFQWKKKEKLQVPHRRSQVGTTNGDGIPQLCVRMNTLHYIRTEMETLEKRIITYLRNSESAQAHDIANGLGKKFELSPAACIEGIQQLSEATAYKVIFHDLGHVLWDTLYVGETASARIEPMLKELEQILEMIAETVHNRVRTRVITDIMRASFDGFLLVLLAGGPSRSFSKQDFQVIEDDFRSLKDLYWSNGDGLPDDLIDKCSKPVREVLPLFCTDTESLIDRYRRLTLETYGSSAKSRLPLPPTSGQWSPTESNTLLRVLCHRNDEAATKFLKKTYNLPKKLPEALWVLLGWKFVEILLSKNAICVYYIYGWTTIATALSVGRDSRYIGRFLQLFLTYYSSLGHLRRLMRLKMKYSGFLRAVHLSSSRLSIHFPLGYRCSL</sequence>
<dbReference type="InterPro" id="IPR008528">
    <property type="entry name" value="unc-13_homologue"/>
</dbReference>
<dbReference type="Proteomes" id="UP001420932">
    <property type="component" value="Unassembled WGS sequence"/>
</dbReference>
<protein>
    <submittedName>
        <fullName evidence="4">Uncharacterized protein</fullName>
    </submittedName>
</protein>
<feature type="domain" description="MHD2" evidence="3">
    <location>
        <begin position="821"/>
        <end position="931"/>
    </location>
</feature>
<dbReference type="PROSITE" id="PS51259">
    <property type="entry name" value="MHD2"/>
    <property type="match status" value="1"/>
</dbReference>
<evidence type="ECO:0000256" key="1">
    <source>
        <dbReference type="SAM" id="MobiDB-lite"/>
    </source>
</evidence>
<dbReference type="PANTHER" id="PTHR31280:SF4">
    <property type="entry name" value="ELONGATION FACTOR TS (DUF810)"/>
    <property type="match status" value="1"/>
</dbReference>
<dbReference type="EMBL" id="JBBNAF010000011">
    <property type="protein sequence ID" value="KAK9099117.1"/>
    <property type="molecule type" value="Genomic_DNA"/>
</dbReference>
<evidence type="ECO:0000313" key="5">
    <source>
        <dbReference type="Proteomes" id="UP001420932"/>
    </source>
</evidence>
<dbReference type="InterPro" id="IPR014772">
    <property type="entry name" value="Munc13_dom-2"/>
</dbReference>
<evidence type="ECO:0000259" key="3">
    <source>
        <dbReference type="PROSITE" id="PS51259"/>
    </source>
</evidence>
<dbReference type="AlphaFoldDB" id="A0AAP0HVH6"/>
<comment type="caution">
    <text evidence="4">The sequence shown here is derived from an EMBL/GenBank/DDBJ whole genome shotgun (WGS) entry which is preliminary data.</text>
</comment>
<gene>
    <name evidence="4" type="ORF">Syun_026162</name>
</gene>
<feature type="compositionally biased region" description="Low complexity" evidence="1">
    <location>
        <begin position="46"/>
        <end position="66"/>
    </location>
</feature>
<feature type="region of interest" description="Disordered" evidence="1">
    <location>
        <begin position="1"/>
        <end position="95"/>
    </location>
</feature>
<evidence type="ECO:0000259" key="2">
    <source>
        <dbReference type="PROSITE" id="PS51258"/>
    </source>
</evidence>
<dbReference type="PROSITE" id="PS51258">
    <property type="entry name" value="MHD1"/>
    <property type="match status" value="1"/>
</dbReference>
<name>A0AAP0HVH6_9MAGN</name>
<evidence type="ECO:0000313" key="4">
    <source>
        <dbReference type="EMBL" id="KAK9099117.1"/>
    </source>
</evidence>
<feature type="compositionally biased region" description="Basic residues" evidence="1">
    <location>
        <begin position="71"/>
        <end position="83"/>
    </location>
</feature>
<dbReference type="Gene3D" id="1.10.357.50">
    <property type="match status" value="1"/>
</dbReference>
<organism evidence="4 5">
    <name type="scientific">Stephania yunnanensis</name>
    <dbReference type="NCBI Taxonomy" id="152371"/>
    <lineage>
        <taxon>Eukaryota</taxon>
        <taxon>Viridiplantae</taxon>
        <taxon>Streptophyta</taxon>
        <taxon>Embryophyta</taxon>
        <taxon>Tracheophyta</taxon>
        <taxon>Spermatophyta</taxon>
        <taxon>Magnoliopsida</taxon>
        <taxon>Ranunculales</taxon>
        <taxon>Menispermaceae</taxon>
        <taxon>Menispermoideae</taxon>
        <taxon>Cissampelideae</taxon>
        <taxon>Stephania</taxon>
    </lineage>
</organism>
<feature type="compositionally biased region" description="Polar residues" evidence="1">
    <location>
        <begin position="11"/>
        <end position="21"/>
    </location>
</feature>
<reference evidence="4 5" key="1">
    <citation type="submission" date="2024-01" db="EMBL/GenBank/DDBJ databases">
        <title>Genome assemblies of Stephania.</title>
        <authorList>
            <person name="Yang L."/>
        </authorList>
    </citation>
    <scope>NUCLEOTIDE SEQUENCE [LARGE SCALE GENOMIC DNA]</scope>
    <source>
        <strain evidence="4">YNDBR</strain>
        <tissue evidence="4">Leaf</tissue>
    </source>
</reference>
<dbReference type="PANTHER" id="PTHR31280">
    <property type="entry name" value="PROTEIN UNC-13 HOMOLOG"/>
    <property type="match status" value="1"/>
</dbReference>
<keyword evidence="5" id="KW-1185">Reference proteome</keyword>
<accession>A0AAP0HVH6</accession>
<dbReference type="Pfam" id="PF25761">
    <property type="entry name" value="TPR_PATROL1"/>
    <property type="match status" value="1"/>
</dbReference>